<evidence type="ECO:0000313" key="1">
    <source>
        <dbReference type="EMBL" id="KAH7999335.1"/>
    </source>
</evidence>
<gene>
    <name evidence="1" type="ORF">K3G42_008890</name>
</gene>
<evidence type="ECO:0000313" key="2">
    <source>
        <dbReference type="Proteomes" id="UP000827872"/>
    </source>
</evidence>
<organism evidence="1 2">
    <name type="scientific">Sphaerodactylus townsendi</name>
    <dbReference type="NCBI Taxonomy" id="933632"/>
    <lineage>
        <taxon>Eukaryota</taxon>
        <taxon>Metazoa</taxon>
        <taxon>Chordata</taxon>
        <taxon>Craniata</taxon>
        <taxon>Vertebrata</taxon>
        <taxon>Euteleostomi</taxon>
        <taxon>Lepidosauria</taxon>
        <taxon>Squamata</taxon>
        <taxon>Bifurcata</taxon>
        <taxon>Gekkota</taxon>
        <taxon>Sphaerodactylidae</taxon>
        <taxon>Sphaerodactylus</taxon>
    </lineage>
</organism>
<name>A0ACB8F1W5_9SAUR</name>
<comment type="caution">
    <text evidence="1">The sequence shown here is derived from an EMBL/GenBank/DDBJ whole genome shotgun (WGS) entry which is preliminary data.</text>
</comment>
<dbReference type="Proteomes" id="UP000827872">
    <property type="component" value="Linkage Group LG05"/>
</dbReference>
<proteinExistence type="predicted"/>
<accession>A0ACB8F1W5</accession>
<sequence length="310" mass="33121">MGFCYLPGDGFTQGMGLSTVEQQLSNSSEEDVISVSRRLSLRASFDGSRPHHPPTLTMVLEAVQALEKPKGVSAFAIKRYILHQYPGVDPVRLKYYLKQALVKGISQGYLVRPFKSSAQGASGSFKLGKEKAQQRKGLKKNPDEKPTVKLEGKAAKQPKVKEKSPKQKLKRKGPEQVEKKTSSTKPRVPLGNGGATTSGVEPRPKASGEKAAKATKQQGLPKATKAISASGPKKHPPKTKAELKGVPETKAKIKLLRDEKAKGGSVPKGAIARSRAASEAKTARAKGQAKAKKGTGREQVKKEATAGSEA</sequence>
<dbReference type="EMBL" id="CM037618">
    <property type="protein sequence ID" value="KAH7999335.1"/>
    <property type="molecule type" value="Genomic_DNA"/>
</dbReference>
<keyword evidence="2" id="KW-1185">Reference proteome</keyword>
<reference evidence="1" key="1">
    <citation type="submission" date="2021-08" db="EMBL/GenBank/DDBJ databases">
        <title>The first chromosome-level gecko genome reveals the dynamic sex chromosomes of Neotropical dwarf geckos (Sphaerodactylidae: Sphaerodactylus).</title>
        <authorList>
            <person name="Pinto B.J."/>
            <person name="Keating S.E."/>
            <person name="Gamble T."/>
        </authorList>
    </citation>
    <scope>NUCLEOTIDE SEQUENCE</scope>
    <source>
        <strain evidence="1">TG3544</strain>
    </source>
</reference>
<protein>
    <submittedName>
        <fullName evidence="1">Uncharacterized protein</fullName>
    </submittedName>
</protein>